<dbReference type="Proteomes" id="UP000527355">
    <property type="component" value="Unassembled WGS sequence"/>
</dbReference>
<comment type="caution">
    <text evidence="1">The sequence shown here is derived from an EMBL/GenBank/DDBJ whole genome shotgun (WGS) entry which is preliminary data.</text>
</comment>
<name>A0A7J7Z4W3_MYOMY</name>
<sequence>MNSCTGGVPWGGLWRLGLSSCTQPCNPSSCPKPHSPAALPWPGAAPSSGPPSCLWGKQWGLDLPSRPYPLPLLTPALAWCLPLACSTILPRSCSHWSLSGLSAPPMPPAASSALPMPAMFHAITWRSAHVIASSRTPSLLFELLVKQPQERTIRILGFNYIGYVSGLGNSFSF</sequence>
<organism evidence="1 2">
    <name type="scientific">Myotis myotis</name>
    <name type="common">Greater mouse-eared bat</name>
    <name type="synonym">Vespertilio myotis</name>
    <dbReference type="NCBI Taxonomy" id="51298"/>
    <lineage>
        <taxon>Eukaryota</taxon>
        <taxon>Metazoa</taxon>
        <taxon>Chordata</taxon>
        <taxon>Craniata</taxon>
        <taxon>Vertebrata</taxon>
        <taxon>Euteleostomi</taxon>
        <taxon>Mammalia</taxon>
        <taxon>Eutheria</taxon>
        <taxon>Laurasiatheria</taxon>
        <taxon>Chiroptera</taxon>
        <taxon>Yangochiroptera</taxon>
        <taxon>Vespertilionidae</taxon>
        <taxon>Myotis</taxon>
    </lineage>
</organism>
<dbReference type="AlphaFoldDB" id="A0A7J7Z4W3"/>
<gene>
    <name evidence="1" type="ORF">mMyoMyo1_010523</name>
</gene>
<protein>
    <submittedName>
        <fullName evidence="1">Uncharacterized protein</fullName>
    </submittedName>
</protein>
<accession>A0A7J7Z4W3</accession>
<keyword evidence="2" id="KW-1185">Reference proteome</keyword>
<evidence type="ECO:0000313" key="2">
    <source>
        <dbReference type="Proteomes" id="UP000527355"/>
    </source>
</evidence>
<dbReference type="EMBL" id="JABWUV010000003">
    <property type="protein sequence ID" value="KAF6369118.1"/>
    <property type="molecule type" value="Genomic_DNA"/>
</dbReference>
<reference evidence="1 2" key="1">
    <citation type="journal article" date="2020" name="Nature">
        <title>Six reference-quality genomes reveal evolution of bat adaptations.</title>
        <authorList>
            <person name="Jebb D."/>
            <person name="Huang Z."/>
            <person name="Pippel M."/>
            <person name="Hughes G.M."/>
            <person name="Lavrichenko K."/>
            <person name="Devanna P."/>
            <person name="Winkler S."/>
            <person name="Jermiin L.S."/>
            <person name="Skirmuntt E.C."/>
            <person name="Katzourakis A."/>
            <person name="Burkitt-Gray L."/>
            <person name="Ray D.A."/>
            <person name="Sullivan K.A.M."/>
            <person name="Roscito J.G."/>
            <person name="Kirilenko B.M."/>
            <person name="Davalos L.M."/>
            <person name="Corthals A.P."/>
            <person name="Power M.L."/>
            <person name="Jones G."/>
            <person name="Ransome R.D."/>
            <person name="Dechmann D.K.N."/>
            <person name="Locatelli A.G."/>
            <person name="Puechmaille S.J."/>
            <person name="Fedrigo O."/>
            <person name="Jarvis E.D."/>
            <person name="Hiller M."/>
            <person name="Vernes S.C."/>
            <person name="Myers E.W."/>
            <person name="Teeling E.C."/>
        </authorList>
    </citation>
    <scope>NUCLEOTIDE SEQUENCE [LARGE SCALE GENOMIC DNA]</scope>
    <source>
        <strain evidence="1">MMyoMyo1</strain>
        <tissue evidence="1">Flight muscle</tissue>
    </source>
</reference>
<evidence type="ECO:0000313" key="1">
    <source>
        <dbReference type="EMBL" id="KAF6369118.1"/>
    </source>
</evidence>
<proteinExistence type="predicted"/>